<reference evidence="17 18" key="1">
    <citation type="journal article" date="2024" name="J. Plant Pathol.">
        <title>Sequence and assembly of the genome of Seiridium unicorne, isolate CBS 538.82, causal agent of cypress canker disease.</title>
        <authorList>
            <person name="Scali E."/>
            <person name="Rocca G.D."/>
            <person name="Danti R."/>
            <person name="Garbelotto M."/>
            <person name="Barberini S."/>
            <person name="Baroncelli R."/>
            <person name="Emiliani G."/>
        </authorList>
    </citation>
    <scope>NUCLEOTIDE SEQUENCE [LARGE SCALE GENOMIC DNA]</scope>
    <source>
        <strain evidence="17 18">BM-138-508</strain>
    </source>
</reference>
<keyword evidence="11" id="KW-1015">Disulfide bond</keyword>
<feature type="transmembrane region" description="Helical" evidence="14">
    <location>
        <begin position="345"/>
        <end position="365"/>
    </location>
</feature>
<dbReference type="InterPro" id="IPR008427">
    <property type="entry name" value="Extracellular_membr_CFEM_dom"/>
</dbReference>
<name>A0ABR2UR93_9PEZI</name>
<dbReference type="EMBL" id="JARVKF010000403">
    <property type="protein sequence ID" value="KAK9416931.1"/>
    <property type="molecule type" value="Genomic_DNA"/>
</dbReference>
<organism evidence="17 18">
    <name type="scientific">Seiridium unicorne</name>
    <dbReference type="NCBI Taxonomy" id="138068"/>
    <lineage>
        <taxon>Eukaryota</taxon>
        <taxon>Fungi</taxon>
        <taxon>Dikarya</taxon>
        <taxon>Ascomycota</taxon>
        <taxon>Pezizomycotina</taxon>
        <taxon>Sordariomycetes</taxon>
        <taxon>Xylariomycetidae</taxon>
        <taxon>Amphisphaeriales</taxon>
        <taxon>Sporocadaceae</taxon>
        <taxon>Seiridium</taxon>
    </lineage>
</organism>
<dbReference type="SMART" id="SM00747">
    <property type="entry name" value="CFEM"/>
    <property type="match status" value="1"/>
</dbReference>
<keyword evidence="6" id="KW-0325">Glycoprotein</keyword>
<evidence type="ECO:0000256" key="14">
    <source>
        <dbReference type="SAM" id="Phobius"/>
    </source>
</evidence>
<feature type="transmembrane region" description="Helical" evidence="14">
    <location>
        <begin position="145"/>
        <end position="165"/>
    </location>
</feature>
<evidence type="ECO:0000256" key="15">
    <source>
        <dbReference type="SAM" id="SignalP"/>
    </source>
</evidence>
<evidence type="ECO:0000256" key="4">
    <source>
        <dbReference type="ARBA" id="ARBA00010031"/>
    </source>
</evidence>
<dbReference type="InterPro" id="IPR049326">
    <property type="entry name" value="Rhodopsin_dom_fungi"/>
</dbReference>
<keyword evidence="10 14" id="KW-0472">Membrane</keyword>
<protein>
    <recommendedName>
        <fullName evidence="16">CFEM domain-containing protein</fullName>
    </recommendedName>
</protein>
<comment type="similarity">
    <text evidence="4">Belongs to the RBT5 family.</text>
</comment>
<dbReference type="Pfam" id="PF05730">
    <property type="entry name" value="CFEM"/>
    <property type="match status" value="1"/>
</dbReference>
<dbReference type="PANTHER" id="PTHR33048">
    <property type="entry name" value="PTH11-LIKE INTEGRAL MEMBRANE PROTEIN (AFU_ORTHOLOGUE AFUA_5G11245)"/>
    <property type="match status" value="1"/>
</dbReference>
<dbReference type="InterPro" id="IPR052337">
    <property type="entry name" value="SAT4-like"/>
</dbReference>
<comment type="similarity">
    <text evidence="13">Belongs to the SAT4 family.</text>
</comment>
<keyword evidence="8 15" id="KW-0732">Signal</keyword>
<evidence type="ECO:0000313" key="18">
    <source>
        <dbReference type="Proteomes" id="UP001408356"/>
    </source>
</evidence>
<evidence type="ECO:0000256" key="2">
    <source>
        <dbReference type="ARBA" id="ARBA00004589"/>
    </source>
</evidence>
<evidence type="ECO:0000313" key="17">
    <source>
        <dbReference type="EMBL" id="KAK9416931.1"/>
    </source>
</evidence>
<evidence type="ECO:0000256" key="3">
    <source>
        <dbReference type="ARBA" id="ARBA00004613"/>
    </source>
</evidence>
<evidence type="ECO:0000256" key="1">
    <source>
        <dbReference type="ARBA" id="ARBA00004141"/>
    </source>
</evidence>
<keyword evidence="6" id="KW-0336">GPI-anchor</keyword>
<feature type="transmembrane region" description="Helical" evidence="14">
    <location>
        <begin position="185"/>
        <end position="211"/>
    </location>
</feature>
<evidence type="ECO:0000256" key="11">
    <source>
        <dbReference type="ARBA" id="ARBA00023157"/>
    </source>
</evidence>
<dbReference type="PANTHER" id="PTHR33048:SF129">
    <property type="entry name" value="INTEGRAL MEMBRANE PROTEIN-RELATED"/>
    <property type="match status" value="1"/>
</dbReference>
<gene>
    <name evidence="17" type="ORF">SUNI508_09403</name>
</gene>
<feature type="domain" description="CFEM" evidence="16">
    <location>
        <begin position="33"/>
        <end position="101"/>
    </location>
</feature>
<evidence type="ECO:0000259" key="16">
    <source>
        <dbReference type="SMART" id="SM00747"/>
    </source>
</evidence>
<evidence type="ECO:0000256" key="10">
    <source>
        <dbReference type="ARBA" id="ARBA00023136"/>
    </source>
</evidence>
<feature type="transmembrane region" description="Helical" evidence="14">
    <location>
        <begin position="111"/>
        <end position="133"/>
    </location>
</feature>
<comment type="subcellular location">
    <subcellularLocation>
        <location evidence="2">Membrane</location>
        <topology evidence="2">Lipid-anchor</topology>
        <topology evidence="2">GPI-anchor</topology>
    </subcellularLocation>
    <subcellularLocation>
        <location evidence="1">Membrane</location>
        <topology evidence="1">Multi-pass membrane protein</topology>
    </subcellularLocation>
    <subcellularLocation>
        <location evidence="3">Secreted</location>
    </subcellularLocation>
</comment>
<feature type="chain" id="PRO_5047049242" description="CFEM domain-containing protein" evidence="15">
    <location>
        <begin position="22"/>
        <end position="456"/>
    </location>
</feature>
<sequence>MENWRKSTAVVVSSLLPAALGQASAPNVTSTSFLQSLPDCAETCFSTLIQSADCSLDSTDLLADCLCTNVALQSDILSCSQINCGLIDMIPALLLEDDLCQAYPKESRGNVALIASILTFAISIPALVARCASRLKYSHKLWSDDYMSITATVFLLGLAAMQIVCCQKGFGMHQWEIETIENSEILLLLLFISQIFYIVVQCIAKLAILLLYRRIFNTGAGRWFKWAVKGLIGLCFVIGILFSFLILFQCYPIAAAWDITITDFKCLDFAPILFAGSFVGIVTDIVLVLLPIPELRKLQISGRKRIGVGIMFAIALLGVVASVIRLQYLVRLNWSYDLSWDETDVVVWSLIELLCIVVCGNLPALRPFVGALIPKISATWRRSTQSLKRSTFSSSRYTNAINIGDDAKELTPHTVPSPVSLCRLDSVETDRERSESPESYSSLPWPATAKVPAMRY</sequence>
<accession>A0ABR2UR93</accession>
<evidence type="ECO:0000256" key="8">
    <source>
        <dbReference type="ARBA" id="ARBA00022729"/>
    </source>
</evidence>
<evidence type="ECO:0000256" key="13">
    <source>
        <dbReference type="ARBA" id="ARBA00038359"/>
    </source>
</evidence>
<comment type="caution">
    <text evidence="17">The sequence shown here is derived from an EMBL/GenBank/DDBJ whole genome shotgun (WGS) entry which is preliminary data.</text>
</comment>
<dbReference type="Pfam" id="PF20684">
    <property type="entry name" value="Fung_rhodopsin"/>
    <property type="match status" value="1"/>
</dbReference>
<keyword evidence="7 14" id="KW-0812">Transmembrane</keyword>
<feature type="transmembrane region" description="Helical" evidence="14">
    <location>
        <begin position="231"/>
        <end position="257"/>
    </location>
</feature>
<keyword evidence="12" id="KW-0449">Lipoprotein</keyword>
<evidence type="ECO:0000256" key="5">
    <source>
        <dbReference type="ARBA" id="ARBA00022525"/>
    </source>
</evidence>
<evidence type="ECO:0000256" key="6">
    <source>
        <dbReference type="ARBA" id="ARBA00022622"/>
    </source>
</evidence>
<keyword evidence="5" id="KW-0964">Secreted</keyword>
<proteinExistence type="inferred from homology"/>
<feature type="signal peptide" evidence="15">
    <location>
        <begin position="1"/>
        <end position="21"/>
    </location>
</feature>
<keyword evidence="18" id="KW-1185">Reference proteome</keyword>
<dbReference type="Proteomes" id="UP001408356">
    <property type="component" value="Unassembled WGS sequence"/>
</dbReference>
<keyword evidence="9 14" id="KW-1133">Transmembrane helix</keyword>
<evidence type="ECO:0000256" key="7">
    <source>
        <dbReference type="ARBA" id="ARBA00022692"/>
    </source>
</evidence>
<feature type="transmembrane region" description="Helical" evidence="14">
    <location>
        <begin position="305"/>
        <end position="325"/>
    </location>
</feature>
<evidence type="ECO:0000256" key="12">
    <source>
        <dbReference type="ARBA" id="ARBA00023288"/>
    </source>
</evidence>
<evidence type="ECO:0000256" key="9">
    <source>
        <dbReference type="ARBA" id="ARBA00022989"/>
    </source>
</evidence>
<feature type="transmembrane region" description="Helical" evidence="14">
    <location>
        <begin position="269"/>
        <end position="293"/>
    </location>
</feature>